<feature type="chain" id="PRO_5004048919" description="RxLR effector candidate protein" evidence="1">
    <location>
        <begin position="19"/>
        <end position="57"/>
    </location>
</feature>
<dbReference type="InParanoid" id="M4BSM6"/>
<evidence type="ECO:0008006" key="4">
    <source>
        <dbReference type="Google" id="ProtNLM"/>
    </source>
</evidence>
<dbReference type="Proteomes" id="UP000011713">
    <property type="component" value="Unassembled WGS sequence"/>
</dbReference>
<dbReference type="EMBL" id="JH597779">
    <property type="status" value="NOT_ANNOTATED_CDS"/>
    <property type="molecule type" value="Genomic_DNA"/>
</dbReference>
<evidence type="ECO:0000313" key="2">
    <source>
        <dbReference type="EnsemblProtists" id="HpaP809460"/>
    </source>
</evidence>
<dbReference type="VEuPathDB" id="FungiDB:HpaG809460"/>
<feature type="signal peptide" evidence="1">
    <location>
        <begin position="1"/>
        <end position="18"/>
    </location>
</feature>
<dbReference type="HOGENOM" id="CLU_3000492_0_0_1"/>
<reference evidence="3" key="1">
    <citation type="journal article" date="2010" name="Science">
        <title>Signatures of adaptation to obligate biotrophy in the Hyaloperonospora arabidopsidis genome.</title>
        <authorList>
            <person name="Baxter L."/>
            <person name="Tripathy S."/>
            <person name="Ishaque N."/>
            <person name="Boot N."/>
            <person name="Cabral A."/>
            <person name="Kemen E."/>
            <person name="Thines M."/>
            <person name="Ah-Fong A."/>
            <person name="Anderson R."/>
            <person name="Badejoko W."/>
            <person name="Bittner-Eddy P."/>
            <person name="Boore J.L."/>
            <person name="Chibucos M.C."/>
            <person name="Coates M."/>
            <person name="Dehal P."/>
            <person name="Delehaunty K."/>
            <person name="Dong S."/>
            <person name="Downton P."/>
            <person name="Dumas B."/>
            <person name="Fabro G."/>
            <person name="Fronick C."/>
            <person name="Fuerstenberg S.I."/>
            <person name="Fulton L."/>
            <person name="Gaulin E."/>
            <person name="Govers F."/>
            <person name="Hughes L."/>
            <person name="Humphray S."/>
            <person name="Jiang R.H."/>
            <person name="Judelson H."/>
            <person name="Kamoun S."/>
            <person name="Kyung K."/>
            <person name="Meijer H."/>
            <person name="Minx P."/>
            <person name="Morris P."/>
            <person name="Nelson J."/>
            <person name="Phuntumart V."/>
            <person name="Qutob D."/>
            <person name="Rehmany A."/>
            <person name="Rougon-Cardoso A."/>
            <person name="Ryden P."/>
            <person name="Torto-Alalibo T."/>
            <person name="Studholme D."/>
            <person name="Wang Y."/>
            <person name="Win J."/>
            <person name="Wood J."/>
            <person name="Clifton S.W."/>
            <person name="Rogers J."/>
            <person name="Van den Ackerveken G."/>
            <person name="Jones J.D."/>
            <person name="McDowell J.M."/>
            <person name="Beynon J."/>
            <person name="Tyler B.M."/>
        </authorList>
    </citation>
    <scope>NUCLEOTIDE SEQUENCE [LARGE SCALE GENOMIC DNA]</scope>
    <source>
        <strain evidence="3">Emoy2</strain>
    </source>
</reference>
<organism evidence="2 3">
    <name type="scientific">Hyaloperonospora arabidopsidis (strain Emoy2)</name>
    <name type="common">Downy mildew agent</name>
    <name type="synonym">Peronospora arabidopsidis</name>
    <dbReference type="NCBI Taxonomy" id="559515"/>
    <lineage>
        <taxon>Eukaryota</taxon>
        <taxon>Sar</taxon>
        <taxon>Stramenopiles</taxon>
        <taxon>Oomycota</taxon>
        <taxon>Peronosporomycetes</taxon>
        <taxon>Peronosporales</taxon>
        <taxon>Peronosporaceae</taxon>
        <taxon>Hyaloperonospora</taxon>
    </lineage>
</organism>
<protein>
    <recommendedName>
        <fullName evidence="4">RxLR effector candidate protein</fullName>
    </recommendedName>
</protein>
<name>M4BSM6_HYAAE</name>
<evidence type="ECO:0000256" key="1">
    <source>
        <dbReference type="SAM" id="SignalP"/>
    </source>
</evidence>
<dbReference type="AlphaFoldDB" id="M4BSM6"/>
<dbReference type="EnsemblProtists" id="HpaT809460">
    <property type="protein sequence ID" value="HpaP809460"/>
    <property type="gene ID" value="HpaG809460"/>
</dbReference>
<keyword evidence="3" id="KW-1185">Reference proteome</keyword>
<evidence type="ECO:0000313" key="3">
    <source>
        <dbReference type="Proteomes" id="UP000011713"/>
    </source>
</evidence>
<proteinExistence type="predicted"/>
<sequence>MVLLRLLLRLHFNSNVRGCCLINFYRLDNVRLIRTNGSQIRTVFSLLVEESAKTLLH</sequence>
<reference evidence="2" key="2">
    <citation type="submission" date="2015-06" db="UniProtKB">
        <authorList>
            <consortium name="EnsemblProtists"/>
        </authorList>
    </citation>
    <scope>IDENTIFICATION</scope>
    <source>
        <strain evidence="2">Emoy2</strain>
    </source>
</reference>
<accession>M4BSM6</accession>
<keyword evidence="1" id="KW-0732">Signal</keyword>